<evidence type="ECO:0000256" key="1">
    <source>
        <dbReference type="SAM" id="MobiDB-lite"/>
    </source>
</evidence>
<feature type="compositionally biased region" description="Polar residues" evidence="1">
    <location>
        <begin position="75"/>
        <end position="84"/>
    </location>
</feature>
<feature type="compositionally biased region" description="Low complexity" evidence="1">
    <location>
        <begin position="27"/>
        <end position="40"/>
    </location>
</feature>
<name>A0A5B7F4H8_PORTR</name>
<dbReference type="AlphaFoldDB" id="A0A5B7F4H8"/>
<accession>A0A5B7F4H8</accession>
<dbReference type="Proteomes" id="UP000324222">
    <property type="component" value="Unassembled WGS sequence"/>
</dbReference>
<evidence type="ECO:0000313" key="2">
    <source>
        <dbReference type="EMBL" id="MPC39474.1"/>
    </source>
</evidence>
<gene>
    <name evidence="2" type="ORF">E2C01_033011</name>
</gene>
<comment type="caution">
    <text evidence="2">The sequence shown here is derived from an EMBL/GenBank/DDBJ whole genome shotgun (WGS) entry which is preliminary data.</text>
</comment>
<dbReference type="EMBL" id="VSRR010004374">
    <property type="protein sequence ID" value="MPC39474.1"/>
    <property type="molecule type" value="Genomic_DNA"/>
</dbReference>
<reference evidence="2 3" key="1">
    <citation type="submission" date="2019-05" db="EMBL/GenBank/DDBJ databases">
        <title>Another draft genome of Portunus trituberculatus and its Hox gene families provides insights of decapod evolution.</title>
        <authorList>
            <person name="Jeong J.-H."/>
            <person name="Song I."/>
            <person name="Kim S."/>
            <person name="Choi T."/>
            <person name="Kim D."/>
            <person name="Ryu S."/>
            <person name="Kim W."/>
        </authorList>
    </citation>
    <scope>NUCLEOTIDE SEQUENCE [LARGE SCALE GENOMIC DNA]</scope>
    <source>
        <tissue evidence="2">Muscle</tissue>
    </source>
</reference>
<sequence length="93" mass="10328">MERHRPSLANKAGPALAATSTWGSKSQPAQAPEATQPTPTDHFPALREAALRPRTSSRPRQRIDAPPPPHYMQTPPRQQDQEAITMSDLMDMF</sequence>
<protein>
    <submittedName>
        <fullName evidence="2">Uncharacterized protein</fullName>
    </submittedName>
</protein>
<feature type="region of interest" description="Disordered" evidence="1">
    <location>
        <begin position="1"/>
        <end position="93"/>
    </location>
</feature>
<organism evidence="2 3">
    <name type="scientific">Portunus trituberculatus</name>
    <name type="common">Swimming crab</name>
    <name type="synonym">Neptunus trituberculatus</name>
    <dbReference type="NCBI Taxonomy" id="210409"/>
    <lineage>
        <taxon>Eukaryota</taxon>
        <taxon>Metazoa</taxon>
        <taxon>Ecdysozoa</taxon>
        <taxon>Arthropoda</taxon>
        <taxon>Crustacea</taxon>
        <taxon>Multicrustacea</taxon>
        <taxon>Malacostraca</taxon>
        <taxon>Eumalacostraca</taxon>
        <taxon>Eucarida</taxon>
        <taxon>Decapoda</taxon>
        <taxon>Pleocyemata</taxon>
        <taxon>Brachyura</taxon>
        <taxon>Eubrachyura</taxon>
        <taxon>Portunoidea</taxon>
        <taxon>Portunidae</taxon>
        <taxon>Portuninae</taxon>
        <taxon>Portunus</taxon>
    </lineage>
</organism>
<evidence type="ECO:0000313" key="3">
    <source>
        <dbReference type="Proteomes" id="UP000324222"/>
    </source>
</evidence>
<keyword evidence="3" id="KW-1185">Reference proteome</keyword>
<proteinExistence type="predicted"/>